<organism evidence="4 5">
    <name type="scientific">Candidatus Nitrosacidococcus tergens</name>
    <dbReference type="NCBI Taxonomy" id="553981"/>
    <lineage>
        <taxon>Bacteria</taxon>
        <taxon>Pseudomonadati</taxon>
        <taxon>Pseudomonadota</taxon>
        <taxon>Gammaproteobacteria</taxon>
        <taxon>Chromatiales</taxon>
        <taxon>Chromatiaceae</taxon>
        <taxon>Candidatus Nitrosacidococcus</taxon>
    </lineage>
</organism>
<dbReference type="RefSeq" id="WP_197745096.1">
    <property type="nucleotide sequence ID" value="NZ_LR778175.1"/>
</dbReference>
<dbReference type="InterPro" id="IPR006094">
    <property type="entry name" value="Oxid_FAD_bind_N"/>
</dbReference>
<dbReference type="Proteomes" id="UP000516072">
    <property type="component" value="Chromosome"/>
</dbReference>
<dbReference type="Pfam" id="PF01565">
    <property type="entry name" value="FAD_binding_4"/>
    <property type="match status" value="1"/>
</dbReference>
<keyword evidence="2" id="KW-0274">FAD</keyword>
<gene>
    <name evidence="4" type="primary">glcE</name>
    <name evidence="4" type="ORF">NSCAC_0790</name>
</gene>
<evidence type="ECO:0000313" key="4">
    <source>
        <dbReference type="EMBL" id="CAB1275685.1"/>
    </source>
</evidence>
<dbReference type="NCBIfam" id="NF008439">
    <property type="entry name" value="PRK11282.1"/>
    <property type="match status" value="1"/>
</dbReference>
<dbReference type="InterPro" id="IPR016164">
    <property type="entry name" value="FAD-linked_Oxase-like_C"/>
</dbReference>
<reference evidence="4 5" key="1">
    <citation type="submission" date="2020-03" db="EMBL/GenBank/DDBJ databases">
        <authorList>
            <person name="Picone N."/>
        </authorList>
    </citation>
    <scope>NUCLEOTIDE SEQUENCE [LARGE SCALE GENOMIC DNA]</scope>
    <source>
        <strain evidence="4">NSCAC1</strain>
    </source>
</reference>
<feature type="domain" description="FAD-binding PCMH-type" evidence="3">
    <location>
        <begin position="1"/>
        <end position="172"/>
    </location>
</feature>
<evidence type="ECO:0000313" key="5">
    <source>
        <dbReference type="Proteomes" id="UP000516072"/>
    </source>
</evidence>
<dbReference type="GO" id="GO:0003824">
    <property type="term" value="F:catalytic activity"/>
    <property type="evidence" value="ECO:0007669"/>
    <property type="project" value="InterPro"/>
</dbReference>
<name>A0A7G1Q955_9GAMM</name>
<dbReference type="PROSITE" id="PS51387">
    <property type="entry name" value="FAD_PCMH"/>
    <property type="match status" value="1"/>
</dbReference>
<dbReference type="SUPFAM" id="SSF55103">
    <property type="entry name" value="FAD-linked oxidases, C-terminal domain"/>
    <property type="match status" value="1"/>
</dbReference>
<dbReference type="PANTHER" id="PTHR11748">
    <property type="entry name" value="D-LACTATE DEHYDROGENASE"/>
    <property type="match status" value="1"/>
</dbReference>
<dbReference type="KEGG" id="ntg:NSCAC_0790"/>
<evidence type="ECO:0000256" key="1">
    <source>
        <dbReference type="ARBA" id="ARBA00022630"/>
    </source>
</evidence>
<evidence type="ECO:0000256" key="2">
    <source>
        <dbReference type="ARBA" id="ARBA00022827"/>
    </source>
</evidence>
<sequence>MNSTDYSKELQETIYEAYNKKTPLCIVGGNTKEFYGRQPLGIPLNITKHRGIISYEPEELVISARAGTSLSEIESLLAKQNQMLGFEPPHFGKESTLGGMVAAGLSGPRRPYGGAIRDSILGVTILNGKGEKLRFGGQVVKNVAGYDVSRLMVGSLGTLGVLLEISLKVLPRPPMEITLTQQQTPQDALHLFNSWTTEHLPISGSVFDGESIYVRLAGFKETIRAAQQKIGGEQIDNSQGFWAAIRDHTYPFFKKKQQPLWRWSVPIVTPPIDLPGTWFVDWAGSQRWFHSDLDPALMRVGVERIGGHATIFRGGDRNGKIFHPLSNALINLHYRLKQAFDPRFILNPRRMYDEF</sequence>
<dbReference type="EMBL" id="LR778175">
    <property type="protein sequence ID" value="CAB1275685.1"/>
    <property type="molecule type" value="Genomic_DNA"/>
</dbReference>
<dbReference type="Gene3D" id="3.30.465.10">
    <property type="match status" value="1"/>
</dbReference>
<dbReference type="InterPro" id="IPR016166">
    <property type="entry name" value="FAD-bd_PCMH"/>
</dbReference>
<dbReference type="SUPFAM" id="SSF56176">
    <property type="entry name" value="FAD-binding/transporter-associated domain-like"/>
    <property type="match status" value="1"/>
</dbReference>
<dbReference type="PANTHER" id="PTHR11748:SF103">
    <property type="entry name" value="GLYCOLATE OXIDASE SUBUNIT GLCE"/>
    <property type="match status" value="1"/>
</dbReference>
<keyword evidence="5" id="KW-1185">Reference proteome</keyword>
<proteinExistence type="predicted"/>
<dbReference type="GO" id="GO:0071949">
    <property type="term" value="F:FAD binding"/>
    <property type="evidence" value="ECO:0007669"/>
    <property type="project" value="InterPro"/>
</dbReference>
<keyword evidence="1" id="KW-0285">Flavoprotein</keyword>
<dbReference type="AlphaFoldDB" id="A0A7G1Q955"/>
<accession>A0A7G1Q955</accession>
<protein>
    <submittedName>
        <fullName evidence="4">Glycolate oxidase FAD binding subunit</fullName>
    </submittedName>
</protein>
<evidence type="ECO:0000259" key="3">
    <source>
        <dbReference type="PROSITE" id="PS51387"/>
    </source>
</evidence>
<dbReference type="InterPro" id="IPR016169">
    <property type="entry name" value="FAD-bd_PCMH_sub2"/>
</dbReference>
<dbReference type="InterPro" id="IPR036318">
    <property type="entry name" value="FAD-bd_PCMH-like_sf"/>
</dbReference>